<dbReference type="Proteomes" id="UP000758603">
    <property type="component" value="Unassembled WGS sequence"/>
</dbReference>
<proteinExistence type="predicted"/>
<gene>
    <name evidence="1" type="ORF">BKA67DRAFT_92390</name>
</gene>
<comment type="caution">
    <text evidence="1">The sequence shown here is derived from an EMBL/GenBank/DDBJ whole genome shotgun (WGS) entry which is preliminary data.</text>
</comment>
<protein>
    <recommendedName>
        <fullName evidence="3">SprT-like domain-containing protein</fullName>
    </recommendedName>
</protein>
<evidence type="ECO:0008006" key="3">
    <source>
        <dbReference type="Google" id="ProtNLM"/>
    </source>
</evidence>
<dbReference type="EMBL" id="JAGPXC010000010">
    <property type="protein sequence ID" value="KAH6646061.1"/>
    <property type="molecule type" value="Genomic_DNA"/>
</dbReference>
<dbReference type="GeneID" id="70138438"/>
<keyword evidence="2" id="KW-1185">Reference proteome</keyword>
<evidence type="ECO:0000313" key="1">
    <source>
        <dbReference type="EMBL" id="KAH6646061.1"/>
    </source>
</evidence>
<evidence type="ECO:0000313" key="2">
    <source>
        <dbReference type="Proteomes" id="UP000758603"/>
    </source>
</evidence>
<sequence length="263" mass="30544">MDCITPGLHDPDDLVRLALISVPQGTNLYGFRAELRDDFARIYEACHRKAIDELMKGAFTILDWYFFQRKLFKHGVRLSVGHHEPTSRLSGRNVLGLYKHDSGRITVFRYCSDGTTTCDRKNMLAVLVHEMVHAYLYIFSEPRHLAAKVDPHKGHGLSWNVLYHSLVNTICQMSPIIGVFGVLTDEYGYGTHIHDQERLEYLLDEDPVSEDEGEQERPQAFHYVPAVCTQTYSTIISQDSESRRYDGWSIWDWMYVRFYSRSR</sequence>
<accession>A0A9P8RMW2</accession>
<dbReference type="RefSeq" id="XP_045952575.1">
    <property type="nucleotide sequence ID" value="XM_046109547.1"/>
</dbReference>
<name>A0A9P8RMW2_9PEZI</name>
<reference evidence="1" key="1">
    <citation type="journal article" date="2021" name="Nat. Commun.">
        <title>Genetic determinants of endophytism in the Arabidopsis root mycobiome.</title>
        <authorList>
            <person name="Mesny F."/>
            <person name="Miyauchi S."/>
            <person name="Thiergart T."/>
            <person name="Pickel B."/>
            <person name="Atanasova L."/>
            <person name="Karlsson M."/>
            <person name="Huettel B."/>
            <person name="Barry K.W."/>
            <person name="Haridas S."/>
            <person name="Chen C."/>
            <person name="Bauer D."/>
            <person name="Andreopoulos W."/>
            <person name="Pangilinan J."/>
            <person name="LaButti K."/>
            <person name="Riley R."/>
            <person name="Lipzen A."/>
            <person name="Clum A."/>
            <person name="Drula E."/>
            <person name="Henrissat B."/>
            <person name="Kohler A."/>
            <person name="Grigoriev I.V."/>
            <person name="Martin F.M."/>
            <person name="Hacquard S."/>
        </authorList>
    </citation>
    <scope>NUCLEOTIDE SEQUENCE</scope>
    <source>
        <strain evidence="1">MPI-SDFR-AT-0073</strain>
    </source>
</reference>
<dbReference type="OrthoDB" id="4779432at2759"/>
<organism evidence="1 2">
    <name type="scientific">Truncatella angustata</name>
    <dbReference type="NCBI Taxonomy" id="152316"/>
    <lineage>
        <taxon>Eukaryota</taxon>
        <taxon>Fungi</taxon>
        <taxon>Dikarya</taxon>
        <taxon>Ascomycota</taxon>
        <taxon>Pezizomycotina</taxon>
        <taxon>Sordariomycetes</taxon>
        <taxon>Xylariomycetidae</taxon>
        <taxon>Amphisphaeriales</taxon>
        <taxon>Sporocadaceae</taxon>
        <taxon>Truncatella</taxon>
    </lineage>
</organism>
<dbReference type="AlphaFoldDB" id="A0A9P8RMW2"/>